<dbReference type="EMBL" id="JAFEMO010000001">
    <property type="protein sequence ID" value="KAH7576416.1"/>
    <property type="molecule type" value="Genomic_DNA"/>
</dbReference>
<evidence type="ECO:0000313" key="3">
    <source>
        <dbReference type="Proteomes" id="UP000827721"/>
    </source>
</evidence>
<feature type="transmembrane region" description="Helical" evidence="1">
    <location>
        <begin position="207"/>
        <end position="232"/>
    </location>
</feature>
<keyword evidence="1" id="KW-1133">Transmembrane helix</keyword>
<keyword evidence="1" id="KW-0472">Membrane</keyword>
<gene>
    <name evidence="2" type="ORF">JRO89_XS01G0058200</name>
</gene>
<dbReference type="PANTHER" id="PTHR47523:SF1">
    <property type="entry name" value="F21O3.11 PROTEIN"/>
    <property type="match status" value="1"/>
</dbReference>
<reference evidence="2 3" key="1">
    <citation type="submission" date="2021-02" db="EMBL/GenBank/DDBJ databases">
        <title>Plant Genome Project.</title>
        <authorList>
            <person name="Zhang R.-G."/>
        </authorList>
    </citation>
    <scope>NUCLEOTIDE SEQUENCE [LARGE SCALE GENOMIC DNA]</scope>
    <source>
        <tissue evidence="2">Leaves</tissue>
    </source>
</reference>
<name>A0ABQ8IIK5_9ROSI</name>
<keyword evidence="3" id="KW-1185">Reference proteome</keyword>
<dbReference type="Proteomes" id="UP000827721">
    <property type="component" value="Unassembled WGS sequence"/>
</dbReference>
<protein>
    <submittedName>
        <fullName evidence="2">Uncharacterized protein</fullName>
    </submittedName>
</protein>
<accession>A0ABQ8IIK5</accession>
<comment type="caution">
    <text evidence="2">The sequence shown here is derived from an EMBL/GenBank/DDBJ whole genome shotgun (WGS) entry which is preliminary data.</text>
</comment>
<evidence type="ECO:0000256" key="1">
    <source>
        <dbReference type="SAM" id="Phobius"/>
    </source>
</evidence>
<dbReference type="PANTHER" id="PTHR47523">
    <property type="entry name" value="F21O3.11 PROTEIN"/>
    <property type="match status" value="1"/>
</dbReference>
<proteinExistence type="predicted"/>
<evidence type="ECO:0000313" key="2">
    <source>
        <dbReference type="EMBL" id="KAH7576416.1"/>
    </source>
</evidence>
<sequence>MEAARFRDELWMGIRDLSRKTDLIVLVHNISHKIPRYNHSNASQQPALSLLLDEAKALGIPWILAITNKFSVSAHQQRSAIEAVLHAYQASPSTTEVVNSCPYVMPGAASASLSWGTTNGDSDGRMSAQKLLFAPINLVRRPFQRKDTILPVEGINSLCQLVHRVLRSHEEVSLQELARDRLLAELERERAMAINQESKAKTSSMTAAAVGASLGAGLGIVLAVVMGAASALRKP</sequence>
<keyword evidence="1" id="KW-0812">Transmembrane</keyword>
<organism evidence="2 3">
    <name type="scientific">Xanthoceras sorbifolium</name>
    <dbReference type="NCBI Taxonomy" id="99658"/>
    <lineage>
        <taxon>Eukaryota</taxon>
        <taxon>Viridiplantae</taxon>
        <taxon>Streptophyta</taxon>
        <taxon>Embryophyta</taxon>
        <taxon>Tracheophyta</taxon>
        <taxon>Spermatophyta</taxon>
        <taxon>Magnoliopsida</taxon>
        <taxon>eudicotyledons</taxon>
        <taxon>Gunneridae</taxon>
        <taxon>Pentapetalae</taxon>
        <taxon>rosids</taxon>
        <taxon>malvids</taxon>
        <taxon>Sapindales</taxon>
        <taxon>Sapindaceae</taxon>
        <taxon>Xanthoceroideae</taxon>
        <taxon>Xanthoceras</taxon>
    </lineage>
</organism>